<organism evidence="10 11">
    <name type="scientific">Xyrichtys novacula</name>
    <name type="common">Pearly razorfish</name>
    <name type="synonym">Hemipteronotus novacula</name>
    <dbReference type="NCBI Taxonomy" id="13765"/>
    <lineage>
        <taxon>Eukaryota</taxon>
        <taxon>Metazoa</taxon>
        <taxon>Chordata</taxon>
        <taxon>Craniata</taxon>
        <taxon>Vertebrata</taxon>
        <taxon>Euteleostomi</taxon>
        <taxon>Actinopterygii</taxon>
        <taxon>Neopterygii</taxon>
        <taxon>Teleostei</taxon>
        <taxon>Neoteleostei</taxon>
        <taxon>Acanthomorphata</taxon>
        <taxon>Eupercaria</taxon>
        <taxon>Labriformes</taxon>
        <taxon>Labridae</taxon>
        <taxon>Xyrichtys</taxon>
    </lineage>
</organism>
<dbReference type="EMBL" id="OY660883">
    <property type="protein sequence ID" value="CAJ1082646.1"/>
    <property type="molecule type" value="Genomic_DNA"/>
</dbReference>
<gene>
    <name evidence="10" type="ORF">XNOV1_A011610</name>
</gene>
<dbReference type="SMART" id="SM00382">
    <property type="entry name" value="AAA"/>
    <property type="match status" value="1"/>
</dbReference>
<evidence type="ECO:0000259" key="8">
    <source>
        <dbReference type="PROSITE" id="PS50209"/>
    </source>
</evidence>
<keyword evidence="7" id="KW-0391">Immunity</keyword>
<evidence type="ECO:0000256" key="3">
    <source>
        <dbReference type="ARBA" id="ARBA00022588"/>
    </source>
</evidence>
<dbReference type="Gene3D" id="3.80.10.10">
    <property type="entry name" value="Ribonuclease Inhibitor"/>
    <property type="match status" value="1"/>
</dbReference>
<dbReference type="PROSITE" id="PS50209">
    <property type="entry name" value="CARD"/>
    <property type="match status" value="1"/>
</dbReference>
<protein>
    <submittedName>
        <fullName evidence="10">Uncharacterized protein LOC117808220 isoform X4</fullName>
    </submittedName>
</protein>
<dbReference type="InterPro" id="IPR027417">
    <property type="entry name" value="P-loop_NTPase"/>
</dbReference>
<dbReference type="GO" id="GO:0045087">
    <property type="term" value="P:innate immune response"/>
    <property type="evidence" value="ECO:0007669"/>
    <property type="project" value="UniProtKB-KW"/>
</dbReference>
<evidence type="ECO:0000313" key="10">
    <source>
        <dbReference type="EMBL" id="CAJ1082646.1"/>
    </source>
</evidence>
<dbReference type="InterPro" id="IPR041267">
    <property type="entry name" value="NLRP_HD2"/>
</dbReference>
<evidence type="ECO:0000256" key="2">
    <source>
        <dbReference type="ARBA" id="ARBA00022490"/>
    </source>
</evidence>
<dbReference type="Gene3D" id="3.40.50.300">
    <property type="entry name" value="P-loop containing nucleotide triphosphate hydrolases"/>
    <property type="match status" value="1"/>
</dbReference>
<feature type="domain" description="CARD" evidence="8">
    <location>
        <begin position="4"/>
        <end position="79"/>
    </location>
</feature>
<dbReference type="GO" id="GO:0042981">
    <property type="term" value="P:regulation of apoptotic process"/>
    <property type="evidence" value="ECO:0007669"/>
    <property type="project" value="InterPro"/>
</dbReference>
<dbReference type="InterPro" id="IPR011029">
    <property type="entry name" value="DEATH-like_dom_sf"/>
</dbReference>
<dbReference type="PROSITE" id="PS50837">
    <property type="entry name" value="NACHT"/>
    <property type="match status" value="1"/>
</dbReference>
<dbReference type="InterPro" id="IPR052090">
    <property type="entry name" value="Cytolytic_pore-forming_toxin"/>
</dbReference>
<keyword evidence="3" id="KW-0399">Innate immunity</keyword>
<dbReference type="CDD" id="cd00009">
    <property type="entry name" value="AAA"/>
    <property type="match status" value="1"/>
</dbReference>
<sequence>MACTSQTAFDYVWSARIHLVGELKNLPVILENLYQQKVFNDEEVCEIETERNDYDKTRAILDRVIKKGEAACEVLLRIIDMTRMRTLERIFSFSEKTTGSSSEPKQFDLHHWISCFPFKEDTQIYGGCSQGPRPCHIYQEKLMEKAQKKVDEFWMRNQKLLSVNRKSDLSYSPLVLDTQGSGSASKIKKFKIKKSKMSRPKKLRTYIPEDKSKVSPSDLLKTNKNIVLVGKPGIGKTALCHEILKLWVERKSEKLDYMFYFDMRETSHITGVMSLEELLFSVYCEPDDGKDKVLQDIKRYSDNVTVIFDGVTDLTCSVVKRIVDRDLLPNAKVIIACRPDDEEDFFSGDFLTVEVKGFSEQAIKSYLLPILGEEHKKILCDLELLTLCHVPMYALMVAACLLCKTLEVLPRSKTEIYIIIVRFCLQVSSNKTNKHLDSFIQEKKKEILSLAEIAFHATERKSVSLTDLHCEDRCVLSFLKPLVVKLAPTKTKTTHAFLHYTVQEFFAAVWLLKNPNEIKDVFQQCLKEEKQHMKHLIPFMCRLLTEKSPSLMEHLIPAQELKNTSNWFFKELIDSGLDDDILSLCECIYESQCPEAGISLLKRLNYHLDLSGESLDSYLCCAVANVVALSRERKVSLDLEGVSVSEQGVRSLLGCLDNVQWSDPLPQQLWRIILLSEEQRESVTLLSRDGHQLHLPVQGERQLFERAVSVIQKNPMKVNVCLHWDSGATAVSQSLSMSLLDALHYIKSLSFSINNKGPGQQDKEQSHEMWEEKKMKLLLDLCLKAAIHRELDFHVVKKLATLFSVDNVHHLLLDFHQHVKSTECFSVIPKLKALYESTPSVWTIDLSKRKTSILLEVLKLQTEKKHVKLCGCPGEEDEVKIFLQCLPFISQLSFLYGSGDKVKFCGSLFCAAASEEKHLELLLSVCRYETFPFKDWERFGDFEYSQCGFLLDLYSYIKDSTTNKGLSVLPSVQSVFQSTPSVWFIDLSKRKTSILLEVLKLQTEKKHVKLFGCSVEEDEVKIFLQCLPFISQLSFWSEDEVKFCGSLFCAAASEEKHLELFLSVCRYQTFPFKDREGFDDFEYSQCDFLLDLYSYIKESTTYQGLSVLPSVQSVFQSTPSVWTIDLSKRKTSILLEVLKLQTEKKHVKLFGCSVEEDEVKIFLQCLPFISQLSFWSGDEVKFCGSLFCAAATEEKHLELLLSVCRYQTFPFEDREGFDDFEYSQCGFLLDLYSYIKESTTYQGLSVLPSVQSVFQSTPSVWSINLSERKTSILLELLKLQTEKKHVKLKGYPDDESKVKMFLQCLPLISQLSCGPELFQRVCTSISLRSKQEAEQAALLLQLLGFNRQLKGKLLSQTCQSVGQVLGLCGPSVDLILTPQQISVGDALLVFRQTTKLRSLRLSTDMALILSLWVKRGRVVPLSVTDELSLVSETFQPSESVWLKVVSSLAYLLRHWTVRRLDLTESRIPAQALTPLLLHNGPLTIKLNEKISEPLLDFLSEIQDEDLTRSFLSKVDGDLTPFSLNWEFLHLLLQSSSQTLTVNMRKNSFLQRSVTCLLPFLDRVVFERPSPSFVLTVMREIYKTQASSSIPGLLRSCDDVINLTCKQMDSEDCAALLYTLKHSDGVKLNLLWTLIPPGEINLILSMLDKVSHLSVDRELLLKMLHSCAASDAVDERAASLLRALQHRLDLSCSSHVEMSEEGQRETFCLDVADCWAISTVLGYNIQDTELNLQDCVVESSGLNLLPSVLNRVKLRASKVVVLQLMSILVDEFYPRSWAESLHRALGGDLDLSHTELDQKACEGLALMLDFVEEVTELDLSHCQLTDQLLCTLIKSLHKVQVIDLSHNRITGASTSMLLELISKDSCTKTVRLFGNTMVDQTPLKKNKQFEIW</sequence>
<comment type="subcellular location">
    <subcellularLocation>
        <location evidence="1">Cytoplasm</location>
    </subcellularLocation>
</comment>
<evidence type="ECO:0000256" key="1">
    <source>
        <dbReference type="ARBA" id="ARBA00004496"/>
    </source>
</evidence>
<dbReference type="InterPro" id="IPR003593">
    <property type="entry name" value="AAA+_ATPase"/>
</dbReference>
<keyword evidence="11" id="KW-1185">Reference proteome</keyword>
<dbReference type="GO" id="GO:0005737">
    <property type="term" value="C:cytoplasm"/>
    <property type="evidence" value="ECO:0007669"/>
    <property type="project" value="UniProtKB-SubCell"/>
</dbReference>
<dbReference type="Pfam" id="PF17776">
    <property type="entry name" value="NLRC4_HD2"/>
    <property type="match status" value="1"/>
</dbReference>
<keyword evidence="6" id="KW-0067">ATP-binding</keyword>
<dbReference type="PANTHER" id="PTHR31594:SF16">
    <property type="entry name" value="SI:CH211-281L24.3"/>
    <property type="match status" value="1"/>
</dbReference>
<dbReference type="PANTHER" id="PTHR31594">
    <property type="entry name" value="AIG1-TYPE G DOMAIN-CONTAINING PROTEIN"/>
    <property type="match status" value="1"/>
</dbReference>
<dbReference type="InterPro" id="IPR032675">
    <property type="entry name" value="LRR_dom_sf"/>
</dbReference>
<keyword evidence="2" id="KW-0963">Cytoplasm</keyword>
<dbReference type="Gene3D" id="1.20.58.1200">
    <property type="entry name" value="RNA silencing suppressor P21, N-terminal domain"/>
    <property type="match status" value="4"/>
</dbReference>
<evidence type="ECO:0000256" key="6">
    <source>
        <dbReference type="ARBA" id="ARBA00022840"/>
    </source>
</evidence>
<dbReference type="SUPFAM" id="SSF52047">
    <property type="entry name" value="RNI-like"/>
    <property type="match status" value="1"/>
</dbReference>
<evidence type="ECO:0000256" key="4">
    <source>
        <dbReference type="ARBA" id="ARBA00022737"/>
    </source>
</evidence>
<dbReference type="Gene3D" id="1.10.533.10">
    <property type="entry name" value="Death Domain, Fas"/>
    <property type="match status" value="1"/>
</dbReference>
<dbReference type="InterPro" id="IPR007111">
    <property type="entry name" value="NACHT_NTPase"/>
</dbReference>
<evidence type="ECO:0000259" key="9">
    <source>
        <dbReference type="PROSITE" id="PS50837"/>
    </source>
</evidence>
<dbReference type="CDD" id="cd01671">
    <property type="entry name" value="CARD"/>
    <property type="match status" value="1"/>
</dbReference>
<evidence type="ECO:0000256" key="7">
    <source>
        <dbReference type="ARBA" id="ARBA00022859"/>
    </source>
</evidence>
<dbReference type="Proteomes" id="UP001178508">
    <property type="component" value="Chromosome 20"/>
</dbReference>
<keyword evidence="4" id="KW-0677">Repeat</keyword>
<dbReference type="Pfam" id="PF00619">
    <property type="entry name" value="CARD"/>
    <property type="match status" value="1"/>
</dbReference>
<dbReference type="InterPro" id="IPR001315">
    <property type="entry name" value="CARD"/>
</dbReference>
<dbReference type="Pfam" id="PF05729">
    <property type="entry name" value="NACHT"/>
    <property type="match status" value="1"/>
</dbReference>
<proteinExistence type="predicted"/>
<evidence type="ECO:0000256" key="5">
    <source>
        <dbReference type="ARBA" id="ARBA00022741"/>
    </source>
</evidence>
<accession>A0AAV1HB35</accession>
<reference evidence="10" key="1">
    <citation type="submission" date="2023-08" db="EMBL/GenBank/DDBJ databases">
        <authorList>
            <person name="Alioto T."/>
            <person name="Alioto T."/>
            <person name="Gomez Garrido J."/>
        </authorList>
    </citation>
    <scope>NUCLEOTIDE SEQUENCE</scope>
</reference>
<name>A0AAV1HB35_XYRNO</name>
<dbReference type="SUPFAM" id="SSF47986">
    <property type="entry name" value="DEATH domain"/>
    <property type="match status" value="1"/>
</dbReference>
<feature type="domain" description="NACHT" evidence="9">
    <location>
        <begin position="224"/>
        <end position="340"/>
    </location>
</feature>
<evidence type="ECO:0000313" key="11">
    <source>
        <dbReference type="Proteomes" id="UP001178508"/>
    </source>
</evidence>
<dbReference type="SUPFAM" id="SSF52540">
    <property type="entry name" value="P-loop containing nucleoside triphosphate hydrolases"/>
    <property type="match status" value="1"/>
</dbReference>
<keyword evidence="5" id="KW-0547">Nucleotide-binding</keyword>
<dbReference type="GO" id="GO:0005524">
    <property type="term" value="F:ATP binding"/>
    <property type="evidence" value="ECO:0007669"/>
    <property type="project" value="UniProtKB-KW"/>
</dbReference>